<name>C4J648_MAIZE</name>
<sequence>MRPSRSRMRRVRTMPGWTQLAVTLAPISLSRSASALVCRTLASLDSAYALVGSYGIFLRVTRSR</sequence>
<reference evidence="1" key="2">
    <citation type="submission" date="2012-06" db="EMBL/GenBank/DDBJ databases">
        <authorList>
            <person name="Yu Y."/>
            <person name="Currie J."/>
            <person name="Lomeli R."/>
            <person name="Angelova A."/>
            <person name="Collura K."/>
            <person name="Wissotski M."/>
            <person name="Campos D."/>
            <person name="Kudrna D."/>
            <person name="Golser W."/>
            <person name="Ashely E."/>
            <person name="Descour A."/>
            <person name="Fernandes J."/>
            <person name="Soderlund C."/>
            <person name="Walbot V."/>
        </authorList>
    </citation>
    <scope>NUCLEOTIDE SEQUENCE</scope>
    <source>
        <strain evidence="1">B73</strain>
    </source>
</reference>
<dbReference type="AlphaFoldDB" id="C4J648"/>
<dbReference type="EMBL" id="BT086295">
    <property type="protein sequence ID" value="ACR36648.1"/>
    <property type="molecule type" value="mRNA"/>
</dbReference>
<protein>
    <submittedName>
        <fullName evidence="1">Uncharacterized protein</fullName>
    </submittedName>
</protein>
<accession>C4J648</accession>
<reference evidence="1" key="1">
    <citation type="journal article" date="2009" name="PLoS Genet.">
        <title>Sequencing, mapping, and analysis of 27,455 maize full-length cDNAs.</title>
        <authorList>
            <person name="Soderlund C."/>
            <person name="Descour A."/>
            <person name="Kudrna D."/>
            <person name="Bomhoff M."/>
            <person name="Boyd L."/>
            <person name="Currie J."/>
            <person name="Angelova A."/>
            <person name="Collura K."/>
            <person name="Wissotski M."/>
            <person name="Ashley E."/>
            <person name="Morrow D."/>
            <person name="Fernandes J."/>
            <person name="Walbot V."/>
            <person name="Yu Y."/>
        </authorList>
    </citation>
    <scope>NUCLEOTIDE SEQUENCE</scope>
    <source>
        <strain evidence="1">B73</strain>
    </source>
</reference>
<proteinExistence type="evidence at transcript level"/>
<organism evidence="1">
    <name type="scientific">Zea mays</name>
    <name type="common">Maize</name>
    <dbReference type="NCBI Taxonomy" id="4577"/>
    <lineage>
        <taxon>Eukaryota</taxon>
        <taxon>Viridiplantae</taxon>
        <taxon>Streptophyta</taxon>
        <taxon>Embryophyta</taxon>
        <taxon>Tracheophyta</taxon>
        <taxon>Spermatophyta</taxon>
        <taxon>Magnoliopsida</taxon>
        <taxon>Liliopsida</taxon>
        <taxon>Poales</taxon>
        <taxon>Poaceae</taxon>
        <taxon>PACMAD clade</taxon>
        <taxon>Panicoideae</taxon>
        <taxon>Andropogonodae</taxon>
        <taxon>Andropogoneae</taxon>
        <taxon>Tripsacinae</taxon>
        <taxon>Zea</taxon>
    </lineage>
</organism>
<evidence type="ECO:0000313" key="1">
    <source>
        <dbReference type="EMBL" id="ACR36648.1"/>
    </source>
</evidence>